<protein>
    <submittedName>
        <fullName evidence="3">Chromo domain-containing protein</fullName>
    </submittedName>
</protein>
<feature type="compositionally biased region" description="Basic and acidic residues" evidence="1">
    <location>
        <begin position="127"/>
        <end position="151"/>
    </location>
</feature>
<feature type="region of interest" description="Disordered" evidence="1">
    <location>
        <begin position="1"/>
        <end position="185"/>
    </location>
</feature>
<dbReference type="GO" id="GO:0008289">
    <property type="term" value="F:lipid binding"/>
    <property type="evidence" value="ECO:0007669"/>
    <property type="project" value="InterPro"/>
</dbReference>
<feature type="compositionally biased region" description="Basic and acidic residues" evidence="1">
    <location>
        <begin position="87"/>
        <end position="98"/>
    </location>
</feature>
<evidence type="ECO:0000313" key="3">
    <source>
        <dbReference type="WBParaSite" id="Pan_g11142.t1"/>
    </source>
</evidence>
<proteinExistence type="predicted"/>
<dbReference type="AlphaFoldDB" id="A0A7E4ZQJ0"/>
<dbReference type="InterPro" id="IPR037239">
    <property type="entry name" value="OSBP_sf"/>
</dbReference>
<feature type="compositionally biased region" description="Basic residues" evidence="1">
    <location>
        <begin position="32"/>
        <end position="46"/>
    </location>
</feature>
<organism evidence="2 3">
    <name type="scientific">Panagrellus redivivus</name>
    <name type="common">Microworm</name>
    <dbReference type="NCBI Taxonomy" id="6233"/>
    <lineage>
        <taxon>Eukaryota</taxon>
        <taxon>Metazoa</taxon>
        <taxon>Ecdysozoa</taxon>
        <taxon>Nematoda</taxon>
        <taxon>Chromadorea</taxon>
        <taxon>Rhabditida</taxon>
        <taxon>Tylenchina</taxon>
        <taxon>Panagrolaimomorpha</taxon>
        <taxon>Panagrolaimoidea</taxon>
        <taxon>Panagrolaimidae</taxon>
        <taxon>Panagrellus</taxon>
    </lineage>
</organism>
<dbReference type="WBParaSite" id="Pan_g11142.t1">
    <property type="protein sequence ID" value="Pan_g11142.t1"/>
    <property type="gene ID" value="Pan_g11142"/>
</dbReference>
<reference evidence="3" key="2">
    <citation type="submission" date="2020-10" db="UniProtKB">
        <authorList>
            <consortium name="WormBaseParasite"/>
        </authorList>
    </citation>
    <scope>IDENTIFICATION</scope>
</reference>
<dbReference type="SUPFAM" id="SSF144000">
    <property type="entry name" value="Oxysterol-binding protein-like"/>
    <property type="match status" value="1"/>
</dbReference>
<keyword evidence="2" id="KW-1185">Reference proteome</keyword>
<evidence type="ECO:0000313" key="2">
    <source>
        <dbReference type="Proteomes" id="UP000492821"/>
    </source>
</evidence>
<sequence length="561" mass="64469">MGYPRKRYATDRFDEISSTSESEDLDNSQVVLKRRPKKTKYLKARTKRSEKSVKSAVKKATPSTSPGVDPLPARVPLRTPSPIPRRYFNDSYKRKVETDLEADLTDETDTDAPYRRCGITRPGEQPSHNDKYYYDRSTEGTPEPELRERVPSRGRRSRSQSVCAFGPVNEVQRRRTRSSSEKLSANNLPAEDKHYEFAALKQFGGSYVWPMVHKKFEDDKASPLYPKNVAIMPIEKRPEMGTLQCIAEGYAYGYMLDEAAFWADSGDPRLQLTHFLMFQSYFLNNLRRLVAPAKPIPSFVGETYDADLDVPYGISAILEQVTLNITAMASIGSGWSMNSQVVCRDDGIGFTGLGYWNTANDEVKFDYNINFIRKLRVNGKPFDYIDGTLTAKSASTGATAFMQLNEHVKQRGIYATVKVKGGKENFAFFGPFAGRPYVKVLTKNGMPTALVPAKNLRREYRKYLNRIKSDNLPKSDSRFREDLWNLARHYYIPAKAAHKELLERHFEEDVVGQSAYKSKFFYRKYPDTFKLDRRNNYWTQKDNDVFKKRRRQAATFNEESE</sequence>
<feature type="compositionally biased region" description="Acidic residues" evidence="1">
    <location>
        <begin position="99"/>
        <end position="110"/>
    </location>
</feature>
<dbReference type="Pfam" id="PF01237">
    <property type="entry name" value="Oxysterol_BP"/>
    <property type="match status" value="1"/>
</dbReference>
<dbReference type="InterPro" id="IPR000648">
    <property type="entry name" value="Oxysterol-bd"/>
</dbReference>
<name>A0A7E4ZQJ0_PANRE</name>
<reference evidence="2" key="1">
    <citation type="journal article" date="2013" name="Genetics">
        <title>The draft genome and transcriptome of Panagrellus redivivus are shaped by the harsh demands of a free-living lifestyle.</title>
        <authorList>
            <person name="Srinivasan J."/>
            <person name="Dillman A.R."/>
            <person name="Macchietto M.G."/>
            <person name="Heikkinen L."/>
            <person name="Lakso M."/>
            <person name="Fracchia K.M."/>
            <person name="Antoshechkin I."/>
            <person name="Mortazavi A."/>
            <person name="Wong G."/>
            <person name="Sternberg P.W."/>
        </authorList>
    </citation>
    <scope>NUCLEOTIDE SEQUENCE [LARGE SCALE GENOMIC DNA]</scope>
    <source>
        <strain evidence="2">MT8872</strain>
    </source>
</reference>
<accession>A0A7E4ZQJ0</accession>
<dbReference type="Proteomes" id="UP000492821">
    <property type="component" value="Unassembled WGS sequence"/>
</dbReference>
<evidence type="ECO:0000256" key="1">
    <source>
        <dbReference type="SAM" id="MobiDB-lite"/>
    </source>
</evidence>